<organism evidence="2">
    <name type="scientific">Strongyloides stercoralis</name>
    <name type="common">Threadworm</name>
    <dbReference type="NCBI Taxonomy" id="6248"/>
    <lineage>
        <taxon>Eukaryota</taxon>
        <taxon>Metazoa</taxon>
        <taxon>Ecdysozoa</taxon>
        <taxon>Nematoda</taxon>
        <taxon>Chromadorea</taxon>
        <taxon>Rhabditida</taxon>
        <taxon>Tylenchina</taxon>
        <taxon>Panagrolaimomorpha</taxon>
        <taxon>Strongyloidoidea</taxon>
        <taxon>Strongyloididae</taxon>
        <taxon>Strongyloides</taxon>
    </lineage>
</organism>
<dbReference type="WBParaSite" id="TCONS_00014136.p1">
    <property type="protein sequence ID" value="TCONS_00014136.p1"/>
    <property type="gene ID" value="XLOC_009345"/>
</dbReference>
<dbReference type="Gene3D" id="3.30.420.10">
    <property type="entry name" value="Ribonuclease H-like superfamily/Ribonuclease H"/>
    <property type="match status" value="1"/>
</dbReference>
<dbReference type="PANTHER" id="PTHR47326:SF1">
    <property type="entry name" value="HTH PSQ-TYPE DOMAIN-CONTAINING PROTEIN"/>
    <property type="match status" value="1"/>
</dbReference>
<evidence type="ECO:0000313" key="1">
    <source>
        <dbReference type="Proteomes" id="UP000035681"/>
    </source>
</evidence>
<sequence>MGYEGLVTYEIFEESVNSVFYKGILENDVIPFFMKRKNIDFIFQHDGAPAHSSHINIGLLNKFLNNRWIGKDSSLTEWPPKSPDLTVCDYFLWGYLKDKVYSHILANLNDLRFAINEEITKIPLEMIRKSVDNIEKRCKKCLKYNGDHFEMFLDRECD</sequence>
<dbReference type="InterPro" id="IPR036397">
    <property type="entry name" value="RNaseH_sf"/>
</dbReference>
<reference evidence="2" key="1">
    <citation type="submission" date="2015-08" db="UniProtKB">
        <authorList>
            <consortium name="WormBaseParasite"/>
        </authorList>
    </citation>
    <scope>IDENTIFICATION</scope>
</reference>
<evidence type="ECO:0000313" key="3">
    <source>
        <dbReference type="WBParaSite" id="TCONS_00014136.p1"/>
    </source>
</evidence>
<dbReference type="WBParaSite" id="SSTP_0000289700.1">
    <property type="protein sequence ID" value="SSTP_0000289700.1"/>
    <property type="gene ID" value="SSTP_0000289700"/>
</dbReference>
<protein>
    <submittedName>
        <fullName evidence="3">Tc1-like transposase DDE domain-containing protein</fullName>
    </submittedName>
    <submittedName>
        <fullName evidence="2">Transposable element Tc3 transposase</fullName>
    </submittedName>
</protein>
<dbReference type="GO" id="GO:0003676">
    <property type="term" value="F:nucleic acid binding"/>
    <property type="evidence" value="ECO:0007669"/>
    <property type="project" value="InterPro"/>
</dbReference>
<evidence type="ECO:0000313" key="2">
    <source>
        <dbReference type="WBParaSite" id="SSTP_0000289700.1"/>
    </source>
</evidence>
<keyword evidence="1" id="KW-1185">Reference proteome</keyword>
<dbReference type="Proteomes" id="UP000035681">
    <property type="component" value="Unplaced"/>
</dbReference>
<accession>A0A0K0E084</accession>
<dbReference type="PANTHER" id="PTHR47326">
    <property type="entry name" value="TRANSPOSABLE ELEMENT TC3 TRANSPOSASE-LIKE PROTEIN"/>
    <property type="match status" value="1"/>
</dbReference>
<dbReference type="AlphaFoldDB" id="A0A0K0E084"/>
<proteinExistence type="predicted"/>
<name>A0A0K0E084_STRER</name>